<evidence type="ECO:0008006" key="3">
    <source>
        <dbReference type="Google" id="ProtNLM"/>
    </source>
</evidence>
<gene>
    <name evidence="1" type="ORF">BLNAU_21673</name>
</gene>
<sequence length="608" mass="65451">MIKLWVDHKVKFIILTWTCIITHTIHGTHVADLGEATSSHSRTTNLEESPLTIILQDPRYESKTVEISSKHITVNGNIPSRPTIFESQQVKGTLLQVTNSTASFSSLAFQPLTVRILTVINHSEYLVANSVISVIEDLSPIECSDSAVRVLNSEFDFSTSQNHSPSLSTTASTSSTVSFHSCSFSDDVVTAPGSFVSCSSVQTSETDRCRFSNISHCPSFCKPSLAPLVHTVSVLNTHFVDCENVLFGGVVRDTEDRTSLLAANTTFTRSRSTYTNITGKSFGPTTTTTAQVVSVDHRYEQCTFIQCVGVNVNGGGIRCESGASLAADNCTFVECKNTCEVLSGLSNGGGVFMDGSTDVAGVSITRSFFSKCEARYGEGLRFISRRHLVVQSCNISECQAVDHLQELAGHWGGGLALSWMPAASVLSNIHFADCKATYSGSCLDNNNAQGSITSSNLLFAHGEGMQALVICSSVAGDPDISFFSCLFISNVAHTTREGTVNGTTMNMALGNDIMFHHLPVWERVLKDKSSFVNCFSTSAFPRIALQLTHLIVDFSSFVDRNDTLLDIHLPTLGIAVSADAGSDADGCGSTDLNQKCRWASIGECPIPN</sequence>
<dbReference type="EMBL" id="JARBJD010000348">
    <property type="protein sequence ID" value="KAK2943416.1"/>
    <property type="molecule type" value="Genomic_DNA"/>
</dbReference>
<dbReference type="Proteomes" id="UP001281761">
    <property type="component" value="Unassembled WGS sequence"/>
</dbReference>
<dbReference type="InterPro" id="IPR011050">
    <property type="entry name" value="Pectin_lyase_fold/virulence"/>
</dbReference>
<comment type="caution">
    <text evidence="1">The sequence shown here is derived from an EMBL/GenBank/DDBJ whole genome shotgun (WGS) entry which is preliminary data.</text>
</comment>
<keyword evidence="2" id="KW-1185">Reference proteome</keyword>
<protein>
    <recommendedName>
        <fullName evidence="3">Right handed beta helix domain-containing protein</fullName>
    </recommendedName>
</protein>
<organism evidence="1 2">
    <name type="scientific">Blattamonas nauphoetae</name>
    <dbReference type="NCBI Taxonomy" id="2049346"/>
    <lineage>
        <taxon>Eukaryota</taxon>
        <taxon>Metamonada</taxon>
        <taxon>Preaxostyla</taxon>
        <taxon>Oxymonadida</taxon>
        <taxon>Blattamonas</taxon>
    </lineage>
</organism>
<evidence type="ECO:0000313" key="2">
    <source>
        <dbReference type="Proteomes" id="UP001281761"/>
    </source>
</evidence>
<evidence type="ECO:0000313" key="1">
    <source>
        <dbReference type="EMBL" id="KAK2943416.1"/>
    </source>
</evidence>
<reference evidence="1 2" key="1">
    <citation type="journal article" date="2022" name="bioRxiv">
        <title>Genomics of Preaxostyla Flagellates Illuminates Evolutionary Transitions and the Path Towards Mitochondrial Loss.</title>
        <authorList>
            <person name="Novak L.V.F."/>
            <person name="Treitli S.C."/>
            <person name="Pyrih J."/>
            <person name="Halakuc P."/>
            <person name="Pipaliya S.V."/>
            <person name="Vacek V."/>
            <person name="Brzon O."/>
            <person name="Soukal P."/>
            <person name="Eme L."/>
            <person name="Dacks J.B."/>
            <person name="Karnkowska A."/>
            <person name="Elias M."/>
            <person name="Hampl V."/>
        </authorList>
    </citation>
    <scope>NUCLEOTIDE SEQUENCE [LARGE SCALE GENOMIC DNA]</scope>
    <source>
        <strain evidence="1">NAU3</strain>
        <tissue evidence="1">Gut</tissue>
    </source>
</reference>
<proteinExistence type="predicted"/>
<dbReference type="SUPFAM" id="SSF51126">
    <property type="entry name" value="Pectin lyase-like"/>
    <property type="match status" value="1"/>
</dbReference>
<accession>A0ABQ9WV86</accession>
<name>A0ABQ9WV86_9EUKA</name>